<gene>
    <name evidence="1" type="ORF">I4F81_003235</name>
</gene>
<organism evidence="1 2">
    <name type="scientific">Pyropia yezoensis</name>
    <name type="common">Susabi-nori</name>
    <name type="synonym">Porphyra yezoensis</name>
    <dbReference type="NCBI Taxonomy" id="2788"/>
    <lineage>
        <taxon>Eukaryota</taxon>
        <taxon>Rhodophyta</taxon>
        <taxon>Bangiophyceae</taxon>
        <taxon>Bangiales</taxon>
        <taxon>Bangiaceae</taxon>
        <taxon>Pyropia</taxon>
    </lineage>
</organism>
<proteinExistence type="predicted"/>
<keyword evidence="2" id="KW-1185">Reference proteome</keyword>
<sequence length="98" mass="10411">MSAGSTVSSVTSAISNSSVRAAPDISSLANLVKTFRASVTVKDRTYRLRRYKSCFTGVDAVRTLIAIGAAQTIEEALIVGNNLIADQIIEHGLLSWPS</sequence>
<accession>A0ACC3BS25</accession>
<dbReference type="Proteomes" id="UP000798662">
    <property type="component" value="Chromosome 1"/>
</dbReference>
<protein>
    <submittedName>
        <fullName evidence="1">Uncharacterized protein</fullName>
    </submittedName>
</protein>
<evidence type="ECO:0000313" key="2">
    <source>
        <dbReference type="Proteomes" id="UP000798662"/>
    </source>
</evidence>
<reference evidence="1" key="1">
    <citation type="submission" date="2019-11" db="EMBL/GenBank/DDBJ databases">
        <title>Nori genome reveals adaptations in red seaweeds to the harsh intertidal environment.</title>
        <authorList>
            <person name="Wang D."/>
            <person name="Mao Y."/>
        </authorList>
    </citation>
    <scope>NUCLEOTIDE SEQUENCE</scope>
    <source>
        <tissue evidence="1">Gametophyte</tissue>
    </source>
</reference>
<comment type="caution">
    <text evidence="1">The sequence shown here is derived from an EMBL/GenBank/DDBJ whole genome shotgun (WGS) entry which is preliminary data.</text>
</comment>
<evidence type="ECO:0000313" key="1">
    <source>
        <dbReference type="EMBL" id="KAK1860647.1"/>
    </source>
</evidence>
<name>A0ACC3BS25_PYRYE</name>
<dbReference type="EMBL" id="CM020618">
    <property type="protein sequence ID" value="KAK1860647.1"/>
    <property type="molecule type" value="Genomic_DNA"/>
</dbReference>